<dbReference type="GO" id="GO:0043484">
    <property type="term" value="P:regulation of RNA splicing"/>
    <property type="evidence" value="ECO:0007669"/>
    <property type="project" value="TreeGrafter"/>
</dbReference>
<name>A0AA35PLL4_9SAUR</name>
<feature type="compositionally biased region" description="Low complexity" evidence="1">
    <location>
        <begin position="149"/>
        <end position="165"/>
    </location>
</feature>
<dbReference type="GO" id="GO:0002151">
    <property type="term" value="F:G-quadruplex RNA binding"/>
    <property type="evidence" value="ECO:0007669"/>
    <property type="project" value="TreeGrafter"/>
</dbReference>
<dbReference type="AlphaFoldDB" id="A0AA35PLL4"/>
<feature type="compositionally biased region" description="Basic and acidic residues" evidence="1">
    <location>
        <begin position="221"/>
        <end position="233"/>
    </location>
</feature>
<dbReference type="Proteomes" id="UP001178461">
    <property type="component" value="Chromosome Z"/>
</dbReference>
<evidence type="ECO:0000256" key="1">
    <source>
        <dbReference type="SAM" id="MobiDB-lite"/>
    </source>
</evidence>
<accession>A0AA35PLL4</accession>
<reference evidence="2" key="1">
    <citation type="submission" date="2022-12" db="EMBL/GenBank/DDBJ databases">
        <authorList>
            <person name="Alioto T."/>
            <person name="Alioto T."/>
            <person name="Gomez Garrido J."/>
        </authorList>
    </citation>
    <scope>NUCLEOTIDE SEQUENCE</scope>
</reference>
<feature type="compositionally biased region" description="Low complexity" evidence="1">
    <location>
        <begin position="114"/>
        <end position="135"/>
    </location>
</feature>
<dbReference type="PANTHER" id="PTHR10528:SF18">
    <property type="entry name" value="AF4_FMR2 FAMILY MEMBER 2"/>
    <property type="match status" value="1"/>
</dbReference>
<dbReference type="GO" id="GO:0016607">
    <property type="term" value="C:nuclear speck"/>
    <property type="evidence" value="ECO:0007669"/>
    <property type="project" value="TreeGrafter"/>
</dbReference>
<feature type="region of interest" description="Disordered" evidence="1">
    <location>
        <begin position="101"/>
        <end position="254"/>
    </location>
</feature>
<dbReference type="Pfam" id="PF05110">
    <property type="entry name" value="AF-4"/>
    <property type="match status" value="1"/>
</dbReference>
<dbReference type="InterPro" id="IPR007797">
    <property type="entry name" value="AF4/FMR2"/>
</dbReference>
<protein>
    <recommendedName>
        <fullName evidence="4">AF4/FMR2 family member 2</fullName>
    </recommendedName>
</protein>
<feature type="compositionally biased region" description="Basic and acidic residues" evidence="1">
    <location>
        <begin position="1"/>
        <end position="22"/>
    </location>
</feature>
<gene>
    <name evidence="2" type="ORF">PODLI_1B017541</name>
</gene>
<evidence type="ECO:0000313" key="2">
    <source>
        <dbReference type="EMBL" id="CAI5793466.1"/>
    </source>
</evidence>
<feature type="compositionally biased region" description="Basic and acidic residues" evidence="1">
    <location>
        <begin position="179"/>
        <end position="195"/>
    </location>
</feature>
<evidence type="ECO:0008006" key="4">
    <source>
        <dbReference type="Google" id="ProtNLM"/>
    </source>
</evidence>
<feature type="region of interest" description="Disordered" evidence="1">
    <location>
        <begin position="1"/>
        <end position="25"/>
    </location>
</feature>
<dbReference type="EMBL" id="OX395140">
    <property type="protein sequence ID" value="CAI5793466.1"/>
    <property type="molecule type" value="Genomic_DNA"/>
</dbReference>
<keyword evidence="3" id="KW-1185">Reference proteome</keyword>
<dbReference type="PANTHER" id="PTHR10528">
    <property type="entry name" value="AF4/FMR2 FAMILY MEMBER"/>
    <property type="match status" value="1"/>
</dbReference>
<sequence length="347" mass="38274">MSRHYEQDRNALKRKEWERRNQEVQQDEDFFTSGFNLFGEPYKTNKGDALANRVQNTLGNYDEMKDFLTNHSNQSHLVGIPQNSVPQTPVDKNEQTFFPEQRNRMVPPHQITGHSSASMPPPAAISSSSSLVHSHQSSRKSRTDWSRVSHNSNGGQPSQSGSAQSRTKHSSSHEPPQGRYDDRYACQSEQHKPGGGDEANATPSSSHSRRHTHSKSGVAEHSYKESSHSKSPVDLEFLGHGPGSPLPSTSLLSGNSGLSTQNFLPGLHCKGSMTQQKPTAYVRPMDGQDQVPNDSPELKMPIEIEGVYGNQPFGIPLEGKTTGPSSKNKLPKLNIPQASEKTSEEEE</sequence>
<organism evidence="2 3">
    <name type="scientific">Podarcis lilfordi</name>
    <name type="common">Lilford's wall lizard</name>
    <dbReference type="NCBI Taxonomy" id="74358"/>
    <lineage>
        <taxon>Eukaryota</taxon>
        <taxon>Metazoa</taxon>
        <taxon>Chordata</taxon>
        <taxon>Craniata</taxon>
        <taxon>Vertebrata</taxon>
        <taxon>Euteleostomi</taxon>
        <taxon>Lepidosauria</taxon>
        <taxon>Squamata</taxon>
        <taxon>Bifurcata</taxon>
        <taxon>Unidentata</taxon>
        <taxon>Episquamata</taxon>
        <taxon>Laterata</taxon>
        <taxon>Lacertibaenia</taxon>
        <taxon>Lacertidae</taxon>
        <taxon>Podarcis</taxon>
    </lineage>
</organism>
<proteinExistence type="predicted"/>
<feature type="region of interest" description="Disordered" evidence="1">
    <location>
        <begin position="311"/>
        <end position="347"/>
    </location>
</feature>
<dbReference type="Gene3D" id="6.10.250.2670">
    <property type="match status" value="1"/>
</dbReference>
<evidence type="ECO:0000313" key="3">
    <source>
        <dbReference type="Proteomes" id="UP001178461"/>
    </source>
</evidence>